<reference evidence="1 2" key="1">
    <citation type="submission" date="2020-04" db="EMBL/GenBank/DDBJ databases">
        <title>Molecular characterization of pseudomonads from Agaricus bisporus reveal novel blotch 2 pathogens in Western Europe.</title>
        <authorList>
            <person name="Taparia T."/>
            <person name="Krijger M."/>
            <person name="Haynes E."/>
            <person name="Elpinstone J.G."/>
            <person name="Noble R."/>
            <person name="Van Der Wolf J."/>
        </authorList>
    </citation>
    <scope>NUCLEOTIDE SEQUENCE [LARGE SCALE GENOMIC DNA]</scope>
    <source>
        <strain evidence="1 2">IPO3746</strain>
    </source>
</reference>
<dbReference type="InterPro" id="IPR014974">
    <property type="entry name" value="DUF1833"/>
</dbReference>
<dbReference type="Proteomes" id="UP000549134">
    <property type="component" value="Unassembled WGS sequence"/>
</dbReference>
<dbReference type="AlphaFoldDB" id="A0A7Y8DNW8"/>
<dbReference type="Pfam" id="PF08875">
    <property type="entry name" value="DUF1833"/>
    <property type="match status" value="1"/>
</dbReference>
<comment type="caution">
    <text evidence="1">The sequence shown here is derived from an EMBL/GenBank/DDBJ whole genome shotgun (WGS) entry which is preliminary data.</text>
</comment>
<dbReference type="RefSeq" id="WP_177007842.1">
    <property type="nucleotide sequence ID" value="NZ_JACAQH010000007.1"/>
</dbReference>
<name>A0A7Y8DNW8_PSETO</name>
<organism evidence="1 2">
    <name type="scientific">Pseudomonas tolaasii</name>
    <dbReference type="NCBI Taxonomy" id="29442"/>
    <lineage>
        <taxon>Bacteria</taxon>
        <taxon>Pseudomonadati</taxon>
        <taxon>Pseudomonadota</taxon>
        <taxon>Gammaproteobacteria</taxon>
        <taxon>Pseudomonadales</taxon>
        <taxon>Pseudomonadaceae</taxon>
        <taxon>Pseudomonas</taxon>
    </lineage>
</organism>
<gene>
    <name evidence="1" type="ORF">HX787_08135</name>
</gene>
<accession>A0A7Y8DNW8</accession>
<dbReference type="EMBL" id="JACAQK010000006">
    <property type="protein sequence ID" value="NWD35823.1"/>
    <property type="molecule type" value="Genomic_DNA"/>
</dbReference>
<proteinExistence type="predicted"/>
<evidence type="ECO:0000313" key="1">
    <source>
        <dbReference type="EMBL" id="NWD35823.1"/>
    </source>
</evidence>
<protein>
    <submittedName>
        <fullName evidence="1">DUF1833 family protein</fullName>
    </submittedName>
</protein>
<evidence type="ECO:0000313" key="2">
    <source>
        <dbReference type="Proteomes" id="UP000549134"/>
    </source>
</evidence>
<sequence>MTSSVLNRLYSSGGTEILHGTLEITDGVAHHFLTDGFEDLVAGLEAGGMATFSACGISIALPKRGSDGKQDLKFALCNIDGSVSGFLRAALRDRREINMVYREYISTDLAYPSKILRYKVKNGSVTATEAQIVAGYFNLLETLWLRHNYTGDFAPGMRYQ</sequence>